<feature type="transmembrane region" description="Helical" evidence="1">
    <location>
        <begin position="44"/>
        <end position="63"/>
    </location>
</feature>
<dbReference type="PANTHER" id="PTHR38454">
    <property type="entry name" value="INTEGRAL MEMBRANE PROTEIN-RELATED"/>
    <property type="match status" value="1"/>
</dbReference>
<sequence length="856" mass="100237">MKKIIYLIFITLFCAIIFYIPTIYKFVNYDYLYTSIGDGLKQMIPFQIYLIQHAKLFTMFYDIDFGLGGDYFSDLSYYYATSPFAWIGIVFVLAYQFFSQSQDLLNIVLTNQIVIAIFKCACIIFITYLLLLKYHLNRVLAFAGSILYAWSTVYYYFTFTWSFFSDVMFYLPLALLGIERLFTQKKPTVLIIAIAITITSNFYFTYYQFIILAFYVLYRIIFKYEKDIVNIKQKFIYTIVSVFIAFLIGNFGFVQGVLSYLENDRSIMNNNVDLIIPFIKQYNVLYGGFYITISFLSVTALFLRPLYKKYYFKLFAIATIICLIGSLSPYFDSFFNGFSMPQRRWVYALALSTAILTAMVVQHIKLITIKQFLLASILPITAILVTAIWQQTFYYWLIFVPILCILLLFKITYKHQYINILICIVLMASQFALIYDYQNKILSKYTPKKDSIKDSHIYTEKTASKINHLKENKIDDLRRIDMLRPITVNSPMYYNFNSTKLYSSIYNADILKFYEKDLFVSMPKNSNSYYAGFSERSNLNSLFNVDYVIKDKNDLHYPTNTERIDSYKDQDRTNRIYENTKKLPSARVVNKVFDDKNLNTPLVKEHAMLNGMIDNHKDSKEQIKQPKDLLDSSKISYNNAKLDNKELTVTKDGGGLTINLPKDTSEKYKDLYFMIDAEIKKPKDKNYYIKVNEHKIFRHKLSYTYVRPSHTTTANIRAQNTVHIKLKKGTYHFDLKSIQGEDYSTLKNAVKQSKNQDIKFHNKNNHYQIDMKRHPSGHLVMPLVYREGLKATVDGKPVDIKKVNYIMSSIPVEKGQKKVIITYQPPLFKTSMVAMFIGVILLIVFRKTIRKKDSKI</sequence>
<proteinExistence type="predicted"/>
<keyword evidence="1" id="KW-0472">Membrane</keyword>
<feature type="transmembrane region" description="Helical" evidence="1">
    <location>
        <begin position="395"/>
        <end position="413"/>
    </location>
</feature>
<dbReference type="AlphaFoldDB" id="A0AAX3W7M2"/>
<feature type="transmembrane region" description="Helical" evidence="1">
    <location>
        <begin position="343"/>
        <end position="360"/>
    </location>
</feature>
<reference evidence="2" key="1">
    <citation type="journal article" date="2023" name="Antibiotics">
        <title>Prevalence and Molecular Characterization of Methicillin-Resistant Staphylococci (MRS) and Mammaliicocci (MRM) in Dromedary Camels from Algeria: First Detection of SCCmec-mecC Hybrid in Methicillin-Resistant Mammaliicoccus lentus.</title>
        <authorList>
            <person name="Belhout C."/>
            <person name="Boyen F."/>
            <person name="Vereecke N."/>
            <person name="Theuns S."/>
            <person name="Taibi N."/>
            <person name="Stegger M."/>
            <person name="de la Fe-Rodriguez P.Y."/>
            <person name="Bouayad L."/>
            <person name="Elgroud R."/>
            <person name="Butaye P."/>
        </authorList>
    </citation>
    <scope>NUCLEOTIDE SEQUENCE</scope>
    <source>
        <strain evidence="2">7048</strain>
    </source>
</reference>
<feature type="transmembrane region" description="Helical" evidence="1">
    <location>
        <begin position="281"/>
        <end position="303"/>
    </location>
</feature>
<protein>
    <submittedName>
        <fullName evidence="2">YfhO family protein</fullName>
    </submittedName>
</protein>
<accession>A0AAX3W7M2</accession>
<dbReference type="RefSeq" id="WP_282862865.1">
    <property type="nucleotide sequence ID" value="NZ_CP118848.1"/>
</dbReference>
<dbReference type="InterPro" id="IPR018580">
    <property type="entry name" value="Uncharacterised_YfhO"/>
</dbReference>
<dbReference type="PANTHER" id="PTHR38454:SF1">
    <property type="entry name" value="INTEGRAL MEMBRANE PROTEIN"/>
    <property type="match status" value="1"/>
</dbReference>
<feature type="transmembrane region" description="Helical" evidence="1">
    <location>
        <begin position="310"/>
        <end position="331"/>
    </location>
</feature>
<dbReference type="EMBL" id="CP118848">
    <property type="protein sequence ID" value="WHI61194.1"/>
    <property type="molecule type" value="Genomic_DNA"/>
</dbReference>
<feature type="transmembrane region" description="Helical" evidence="1">
    <location>
        <begin position="372"/>
        <end position="389"/>
    </location>
</feature>
<feature type="transmembrane region" description="Helical" evidence="1">
    <location>
        <begin position="139"/>
        <end position="157"/>
    </location>
</feature>
<feature type="transmembrane region" description="Helical" evidence="1">
    <location>
        <begin position="75"/>
        <end position="98"/>
    </location>
</feature>
<organism evidence="2 3">
    <name type="scientific">Mammaliicoccus lentus</name>
    <name type="common">Staphylococcus lentus</name>
    <dbReference type="NCBI Taxonomy" id="42858"/>
    <lineage>
        <taxon>Bacteria</taxon>
        <taxon>Bacillati</taxon>
        <taxon>Bacillota</taxon>
        <taxon>Bacilli</taxon>
        <taxon>Bacillales</taxon>
        <taxon>Staphylococcaceae</taxon>
        <taxon>Mammaliicoccus</taxon>
    </lineage>
</organism>
<gene>
    <name evidence="2" type="ORF">PYH69_06070</name>
</gene>
<evidence type="ECO:0000256" key="1">
    <source>
        <dbReference type="SAM" id="Phobius"/>
    </source>
</evidence>
<dbReference type="Pfam" id="PF09586">
    <property type="entry name" value="YfhO"/>
    <property type="match status" value="1"/>
</dbReference>
<feature type="transmembrane region" description="Helical" evidence="1">
    <location>
        <begin position="5"/>
        <end position="24"/>
    </location>
</feature>
<name>A0AAX3W7M2_MAMLE</name>
<keyword evidence="1" id="KW-0812">Transmembrane</keyword>
<keyword evidence="1" id="KW-1133">Transmembrane helix</keyword>
<feature type="transmembrane region" description="Helical" evidence="1">
    <location>
        <begin position="189"/>
        <end position="215"/>
    </location>
</feature>
<feature type="transmembrane region" description="Helical" evidence="1">
    <location>
        <begin position="104"/>
        <end position="132"/>
    </location>
</feature>
<evidence type="ECO:0000313" key="2">
    <source>
        <dbReference type="EMBL" id="WHI61194.1"/>
    </source>
</evidence>
<feature type="transmembrane region" description="Helical" evidence="1">
    <location>
        <begin position="235"/>
        <end position="261"/>
    </location>
</feature>
<feature type="transmembrane region" description="Helical" evidence="1">
    <location>
        <begin position="420"/>
        <end position="437"/>
    </location>
</feature>
<feature type="transmembrane region" description="Helical" evidence="1">
    <location>
        <begin position="827"/>
        <end position="845"/>
    </location>
</feature>
<evidence type="ECO:0000313" key="3">
    <source>
        <dbReference type="Proteomes" id="UP001223261"/>
    </source>
</evidence>
<dbReference type="Proteomes" id="UP001223261">
    <property type="component" value="Chromosome"/>
</dbReference>